<keyword evidence="1" id="KW-0378">Hydrolase</keyword>
<dbReference type="Pfam" id="PF03577">
    <property type="entry name" value="Peptidase_C69"/>
    <property type="match status" value="1"/>
</dbReference>
<dbReference type="Gene3D" id="3.60.60.10">
    <property type="entry name" value="Penicillin V Acylase, Chain A"/>
    <property type="match status" value="1"/>
</dbReference>
<accession>A0A2N5XZ00</accession>
<dbReference type="Proteomes" id="UP000234845">
    <property type="component" value="Unassembled WGS sequence"/>
</dbReference>
<organism evidence="2 3">
    <name type="scientific">Kineobactrum sediminis</name>
    <dbReference type="NCBI Taxonomy" id="1905677"/>
    <lineage>
        <taxon>Bacteria</taxon>
        <taxon>Pseudomonadati</taxon>
        <taxon>Pseudomonadota</taxon>
        <taxon>Gammaproteobacteria</taxon>
        <taxon>Cellvibrionales</taxon>
        <taxon>Halieaceae</taxon>
        <taxon>Kineobactrum</taxon>
    </lineage>
</organism>
<comment type="caution">
    <text evidence="2">The sequence shown here is derived from an EMBL/GenBank/DDBJ whole genome shotgun (WGS) entry which is preliminary data.</text>
</comment>
<reference evidence="3" key="1">
    <citation type="submission" date="2017-11" db="EMBL/GenBank/DDBJ databases">
        <title>The draft genome sequence of Chromatocurvus sp. F02.</title>
        <authorList>
            <person name="Du Z.-J."/>
            <person name="Chang Y.-Q."/>
        </authorList>
    </citation>
    <scope>NUCLEOTIDE SEQUENCE [LARGE SCALE GENOMIC DNA]</scope>
    <source>
        <strain evidence="3">F02</strain>
    </source>
</reference>
<dbReference type="GO" id="GO:0016805">
    <property type="term" value="F:dipeptidase activity"/>
    <property type="evidence" value="ECO:0007669"/>
    <property type="project" value="UniProtKB-KW"/>
</dbReference>
<dbReference type="GO" id="GO:0006508">
    <property type="term" value="P:proteolysis"/>
    <property type="evidence" value="ECO:0007669"/>
    <property type="project" value="UniProtKB-KW"/>
</dbReference>
<sequence>MLPFPPFPFLSQTDQENAVITGKLRQGLPALITALVASLPLSQVAHASYGIYVGSGLTEDGSVLLGGTGEEPSSHWLEIVPRANHPAGAMITVGATPEARLPARLSEVPQARETFRYITMNYSSYAGFPAPITNGGLNEHQVAIRDIWSPSRPELIEMTPADQTGPNYSDLARMALERASTAREAVEIIGALIDEYGYTTYGGNSHLIADPQEGWVVLQFAGGQGLWVAERLGPDDVRASYPGYIEEVPADYQSNPDFMGSDNLFSFARQQGWHDPASGSLNVDEVYGLGGIMRTPGTKYVSPAELEAELRDMVPVSVEDVMKMVRDPRIADDHAGYGQVAHLRQELANPSLALVWVAPTGSVTAPFVPWWVGVDSVPPEYGLHRYLTDNAAPTFINPDFQLQEATEFAGRLFKRLMYYTCAFPEEQLERVQSTLTAFEATMLEELPRIERIAALAYADSSELGSDVLTRFSHARAGDALELGRGLLAGIEAEVKTRHGIPQPPSDADINAGGKAVTCLVGADPDQPRD</sequence>
<dbReference type="AlphaFoldDB" id="A0A2N5XZ00"/>
<evidence type="ECO:0000313" key="2">
    <source>
        <dbReference type="EMBL" id="PLW81375.1"/>
    </source>
</evidence>
<dbReference type="OrthoDB" id="5147328at2"/>
<dbReference type="InterPro" id="IPR005322">
    <property type="entry name" value="Peptidase_C69"/>
</dbReference>
<comment type="catalytic activity">
    <reaction evidence="1">
        <text>an L-aminoacyl-L-amino acid + H2O = 2 an L-alpha-amino acid</text>
        <dbReference type="Rhea" id="RHEA:48940"/>
        <dbReference type="ChEBI" id="CHEBI:15377"/>
        <dbReference type="ChEBI" id="CHEBI:59869"/>
        <dbReference type="ChEBI" id="CHEBI:77460"/>
    </reaction>
</comment>
<proteinExistence type="inferred from homology"/>
<protein>
    <recommendedName>
        <fullName evidence="1">Dipeptidase</fullName>
        <ecNumber evidence="1">3.4.-.-</ecNumber>
    </recommendedName>
</protein>
<evidence type="ECO:0000313" key="3">
    <source>
        <dbReference type="Proteomes" id="UP000234845"/>
    </source>
</evidence>
<keyword evidence="1" id="KW-0224">Dipeptidase</keyword>
<dbReference type="PANTHER" id="PTHR12994">
    <property type="entry name" value="SECERNIN"/>
    <property type="match status" value="1"/>
</dbReference>
<name>A0A2N5XZ00_9GAMM</name>
<gene>
    <name evidence="2" type="ORF">CWI75_16210</name>
</gene>
<dbReference type="GO" id="GO:0070004">
    <property type="term" value="F:cysteine-type exopeptidase activity"/>
    <property type="evidence" value="ECO:0007669"/>
    <property type="project" value="InterPro"/>
</dbReference>
<dbReference type="PANTHER" id="PTHR12994:SF17">
    <property type="entry name" value="LD30995P"/>
    <property type="match status" value="1"/>
</dbReference>
<evidence type="ECO:0000256" key="1">
    <source>
        <dbReference type="RuleBase" id="RU364089"/>
    </source>
</evidence>
<dbReference type="EMBL" id="PKLZ01000014">
    <property type="protein sequence ID" value="PLW81375.1"/>
    <property type="molecule type" value="Genomic_DNA"/>
</dbReference>
<dbReference type="EC" id="3.4.-.-" evidence="1"/>
<comment type="similarity">
    <text evidence="1">Belongs to the peptidase C69 family.</text>
</comment>
<keyword evidence="3" id="KW-1185">Reference proteome</keyword>
<keyword evidence="1" id="KW-0645">Protease</keyword>